<dbReference type="Proteomes" id="UP000749559">
    <property type="component" value="Unassembled WGS sequence"/>
</dbReference>
<organism evidence="1 2">
    <name type="scientific">Owenia fusiformis</name>
    <name type="common">Polychaete worm</name>
    <dbReference type="NCBI Taxonomy" id="6347"/>
    <lineage>
        <taxon>Eukaryota</taxon>
        <taxon>Metazoa</taxon>
        <taxon>Spiralia</taxon>
        <taxon>Lophotrochozoa</taxon>
        <taxon>Annelida</taxon>
        <taxon>Polychaeta</taxon>
        <taxon>Sedentaria</taxon>
        <taxon>Canalipalpata</taxon>
        <taxon>Sabellida</taxon>
        <taxon>Oweniida</taxon>
        <taxon>Oweniidae</taxon>
        <taxon>Owenia</taxon>
    </lineage>
</organism>
<feature type="non-terminal residue" evidence="1">
    <location>
        <position position="126"/>
    </location>
</feature>
<proteinExistence type="predicted"/>
<feature type="non-terminal residue" evidence="1">
    <location>
        <position position="1"/>
    </location>
</feature>
<dbReference type="EMBL" id="CAIIXF020000001">
    <property type="protein sequence ID" value="CAH1774117.1"/>
    <property type="molecule type" value="Genomic_DNA"/>
</dbReference>
<keyword evidence="2" id="KW-1185">Reference proteome</keyword>
<dbReference type="AlphaFoldDB" id="A0A8J1U7Y3"/>
<gene>
    <name evidence="1" type="ORF">OFUS_LOCUS1637</name>
</gene>
<reference evidence="1" key="1">
    <citation type="submission" date="2022-03" db="EMBL/GenBank/DDBJ databases">
        <authorList>
            <person name="Martin C."/>
        </authorList>
    </citation>
    <scope>NUCLEOTIDE SEQUENCE</scope>
</reference>
<evidence type="ECO:0000313" key="2">
    <source>
        <dbReference type="Proteomes" id="UP000749559"/>
    </source>
</evidence>
<evidence type="ECO:0000313" key="1">
    <source>
        <dbReference type="EMBL" id="CAH1774117.1"/>
    </source>
</evidence>
<sequence>FISVLFYCAVPRQNVETFGHALHICTVYDLFQNKMENVEQTIKKAIIDDLWRQALKALIARKNTTYFKQLLREEAANSIFPNMLRNLQRSMLTSDVYFKLHELAQLGDLNYDLVRSFRDTVYGAED</sequence>
<protein>
    <submittedName>
        <fullName evidence="1">Uncharacterized protein</fullName>
    </submittedName>
</protein>
<name>A0A8J1U7Y3_OWEFU</name>
<accession>A0A8J1U7Y3</accession>
<comment type="caution">
    <text evidence="1">The sequence shown here is derived from an EMBL/GenBank/DDBJ whole genome shotgun (WGS) entry which is preliminary data.</text>
</comment>